<dbReference type="EMBL" id="UINC01009202">
    <property type="protein sequence ID" value="SVA41292.1"/>
    <property type="molecule type" value="Genomic_DNA"/>
</dbReference>
<dbReference type="GO" id="GO:0016491">
    <property type="term" value="F:oxidoreductase activity"/>
    <property type="evidence" value="ECO:0007669"/>
    <property type="project" value="UniProtKB-KW"/>
</dbReference>
<dbReference type="PROSITE" id="PS00061">
    <property type="entry name" value="ADH_SHORT"/>
    <property type="match status" value="1"/>
</dbReference>
<evidence type="ECO:0000256" key="1">
    <source>
        <dbReference type="ARBA" id="ARBA00006484"/>
    </source>
</evidence>
<dbReference type="InterPro" id="IPR020904">
    <property type="entry name" value="Sc_DH/Rdtase_CS"/>
</dbReference>
<evidence type="ECO:0000313" key="3">
    <source>
        <dbReference type="EMBL" id="SVA41292.1"/>
    </source>
</evidence>
<dbReference type="InterPro" id="IPR036291">
    <property type="entry name" value="NAD(P)-bd_dom_sf"/>
</dbReference>
<dbReference type="FunFam" id="3.40.50.720:FF:000084">
    <property type="entry name" value="Short-chain dehydrogenase reductase"/>
    <property type="match status" value="1"/>
</dbReference>
<dbReference type="Gene3D" id="3.40.50.720">
    <property type="entry name" value="NAD(P)-binding Rossmann-like Domain"/>
    <property type="match status" value="1"/>
</dbReference>
<organism evidence="3">
    <name type="scientific">marine metagenome</name>
    <dbReference type="NCBI Taxonomy" id="408172"/>
    <lineage>
        <taxon>unclassified sequences</taxon>
        <taxon>metagenomes</taxon>
        <taxon>ecological metagenomes</taxon>
    </lineage>
</organism>
<dbReference type="PRINTS" id="PR00080">
    <property type="entry name" value="SDRFAMILY"/>
</dbReference>
<name>A0A381VLX1_9ZZZZ</name>
<sequence>MGEFDNKVAIVTGSTSGIGEATARVLVAAGAKVILNSSSSVDAGKALAAELGKSACYHRADVSSESECIGMVEATLETFGQLDILVNNAGYTQLIPHQDLGSVSEEVFRRVIDVNLFGTWYLSRAAVAALKASGDGNIVNITSIAGLRAFGSSIPYSVSKAAINHLTRLMANVLGPEIRVNAVAPGLVETPWTETWDAIHEAVAERAPLGRSATPEDCAAAVLGILRAGYQTGDVVVVDGGLTLA</sequence>
<dbReference type="AlphaFoldDB" id="A0A381VLX1"/>
<dbReference type="PANTHER" id="PTHR43639:SF1">
    <property type="entry name" value="SHORT-CHAIN DEHYDROGENASE_REDUCTASE FAMILY PROTEIN"/>
    <property type="match status" value="1"/>
</dbReference>
<reference evidence="3" key="1">
    <citation type="submission" date="2018-05" db="EMBL/GenBank/DDBJ databases">
        <authorList>
            <person name="Lanie J.A."/>
            <person name="Ng W.-L."/>
            <person name="Kazmierczak K.M."/>
            <person name="Andrzejewski T.M."/>
            <person name="Davidsen T.M."/>
            <person name="Wayne K.J."/>
            <person name="Tettelin H."/>
            <person name="Glass J.I."/>
            <person name="Rusch D."/>
            <person name="Podicherti R."/>
            <person name="Tsui H.-C.T."/>
            <person name="Winkler M.E."/>
        </authorList>
    </citation>
    <scope>NUCLEOTIDE SEQUENCE</scope>
</reference>
<dbReference type="Pfam" id="PF13561">
    <property type="entry name" value="adh_short_C2"/>
    <property type="match status" value="1"/>
</dbReference>
<evidence type="ECO:0000256" key="2">
    <source>
        <dbReference type="ARBA" id="ARBA00023002"/>
    </source>
</evidence>
<comment type="similarity">
    <text evidence="1">Belongs to the short-chain dehydrogenases/reductases (SDR) family.</text>
</comment>
<protein>
    <recommendedName>
        <fullName evidence="4">Polyketide synthase</fullName>
    </recommendedName>
</protein>
<keyword evidence="2" id="KW-0560">Oxidoreductase</keyword>
<dbReference type="InterPro" id="IPR002347">
    <property type="entry name" value="SDR_fam"/>
</dbReference>
<dbReference type="CDD" id="cd05233">
    <property type="entry name" value="SDR_c"/>
    <property type="match status" value="1"/>
</dbReference>
<evidence type="ECO:0008006" key="4">
    <source>
        <dbReference type="Google" id="ProtNLM"/>
    </source>
</evidence>
<proteinExistence type="inferred from homology"/>
<dbReference type="SUPFAM" id="SSF51735">
    <property type="entry name" value="NAD(P)-binding Rossmann-fold domains"/>
    <property type="match status" value="1"/>
</dbReference>
<dbReference type="PRINTS" id="PR00081">
    <property type="entry name" value="GDHRDH"/>
</dbReference>
<accession>A0A381VLX1</accession>
<dbReference type="PANTHER" id="PTHR43639">
    <property type="entry name" value="OXIDOREDUCTASE, SHORT-CHAIN DEHYDROGENASE/REDUCTASE FAMILY (AFU_ORTHOLOGUE AFUA_5G02870)"/>
    <property type="match status" value="1"/>
</dbReference>
<gene>
    <name evidence="3" type="ORF">METZ01_LOCUS94146</name>
</gene>